<dbReference type="FunFam" id="1.20.1250.20:FF:000018">
    <property type="entry name" value="MFS transporter permease"/>
    <property type="match status" value="1"/>
</dbReference>
<feature type="transmembrane region" description="Helical" evidence="6">
    <location>
        <begin position="285"/>
        <end position="308"/>
    </location>
</feature>
<feature type="transmembrane region" description="Helical" evidence="6">
    <location>
        <begin position="182"/>
        <end position="202"/>
    </location>
</feature>
<keyword evidence="2" id="KW-0813">Transport</keyword>
<evidence type="ECO:0000256" key="2">
    <source>
        <dbReference type="ARBA" id="ARBA00022448"/>
    </source>
</evidence>
<feature type="transmembrane region" description="Helical" evidence="6">
    <location>
        <begin position="214"/>
        <end position="236"/>
    </location>
</feature>
<keyword evidence="4 6" id="KW-1133">Transmembrane helix</keyword>
<dbReference type="SUPFAM" id="SSF103473">
    <property type="entry name" value="MFS general substrate transporter"/>
    <property type="match status" value="1"/>
</dbReference>
<feature type="transmembrane region" description="Helical" evidence="6">
    <location>
        <begin position="90"/>
        <end position="112"/>
    </location>
</feature>
<sequence>MARSETCSTTKYDDTKFVGMEGSSNDPEEVGSVEGYSRVERRKIIRKIDFRIVFPLGLMMAASFLDRANMGNAAISGMSKDLDLSKGERYSLILLVFFITYVIFQMPATIVVRKFGPRIFLPTITLLWGIVMMCFGFVQDWRVMVALRLLLGAFEAGLFPGAVYTISQWYTRADIQTRYSSFYTISLLGAAFSGLLACAFSQMKGIEGLNAWRWILIMEGLLTCAISFIGFTLLVNMPADGQDAWRFLTEREAHIVIESIGHQRNDSYEDDSFEFRKFLRPALDINIWGFELSYLCMSTVIYAISFFMPIILQGQLGFSLIESQALNTPPYIFACLQMCFQAWLGGKTKLRGLIIIYNGFQAAVGICVLAWVKSPWVQYFGIFLIAGGTQSNLPAIITWQTNNIRGKWKQTFCSASIIGAGGVGGIAGSLIFRSQDAPLYMPGFYACLVCCALTIGISVAMMIRFHKANNRAARGEIIIEGLDGFHYML</sequence>
<feature type="transmembrane region" description="Helical" evidence="6">
    <location>
        <begin position="119"/>
        <end position="139"/>
    </location>
</feature>
<feature type="transmembrane region" description="Helical" evidence="6">
    <location>
        <begin position="328"/>
        <end position="346"/>
    </location>
</feature>
<feature type="transmembrane region" description="Helical" evidence="6">
    <location>
        <begin position="443"/>
        <end position="465"/>
    </location>
</feature>
<dbReference type="InterPro" id="IPR011701">
    <property type="entry name" value="MFS"/>
</dbReference>
<dbReference type="AlphaFoldDB" id="A0A9W9WC75"/>
<evidence type="ECO:0000256" key="4">
    <source>
        <dbReference type="ARBA" id="ARBA00022989"/>
    </source>
</evidence>
<dbReference type="Pfam" id="PF07690">
    <property type="entry name" value="MFS_1"/>
    <property type="match status" value="1"/>
</dbReference>
<dbReference type="Gene3D" id="1.20.1250.20">
    <property type="entry name" value="MFS general substrate transporter like domains"/>
    <property type="match status" value="2"/>
</dbReference>
<feature type="transmembrane region" description="Helical" evidence="6">
    <location>
        <begin position="378"/>
        <end position="399"/>
    </location>
</feature>
<keyword evidence="5 6" id="KW-0472">Membrane</keyword>
<evidence type="ECO:0000256" key="5">
    <source>
        <dbReference type="ARBA" id="ARBA00023136"/>
    </source>
</evidence>
<feature type="transmembrane region" description="Helical" evidence="6">
    <location>
        <begin position="353"/>
        <end position="372"/>
    </location>
</feature>
<evidence type="ECO:0008006" key="9">
    <source>
        <dbReference type="Google" id="ProtNLM"/>
    </source>
</evidence>
<comment type="caution">
    <text evidence="7">The sequence shown here is derived from an EMBL/GenBank/DDBJ whole genome shotgun (WGS) entry which is preliminary data.</text>
</comment>
<dbReference type="PANTHER" id="PTHR43791">
    <property type="entry name" value="PERMEASE-RELATED"/>
    <property type="match status" value="1"/>
</dbReference>
<evidence type="ECO:0000256" key="3">
    <source>
        <dbReference type="ARBA" id="ARBA00022692"/>
    </source>
</evidence>
<protein>
    <recommendedName>
        <fullName evidence="9">Major facilitator superfamily (MFS) profile domain-containing protein</fullName>
    </recommendedName>
</protein>
<reference evidence="7" key="1">
    <citation type="submission" date="2022-12" db="EMBL/GenBank/DDBJ databases">
        <authorList>
            <person name="Petersen C."/>
        </authorList>
    </citation>
    <scope>NUCLEOTIDE SEQUENCE</scope>
    <source>
        <strain evidence="7">IBT 29677</strain>
    </source>
</reference>
<evidence type="ECO:0000256" key="6">
    <source>
        <dbReference type="SAM" id="Phobius"/>
    </source>
</evidence>
<evidence type="ECO:0000313" key="8">
    <source>
        <dbReference type="Proteomes" id="UP001147747"/>
    </source>
</evidence>
<dbReference type="EMBL" id="JAPZBU010000003">
    <property type="protein sequence ID" value="KAJ5414667.1"/>
    <property type="molecule type" value="Genomic_DNA"/>
</dbReference>
<name>A0A9W9WC75_9EURO</name>
<dbReference type="GO" id="GO:0022857">
    <property type="term" value="F:transmembrane transporter activity"/>
    <property type="evidence" value="ECO:0007669"/>
    <property type="project" value="InterPro"/>
</dbReference>
<keyword evidence="3 6" id="KW-0812">Transmembrane</keyword>
<feature type="transmembrane region" description="Helical" evidence="6">
    <location>
        <begin position="145"/>
        <end position="170"/>
    </location>
</feature>
<dbReference type="InterPro" id="IPR036259">
    <property type="entry name" value="MFS_trans_sf"/>
</dbReference>
<dbReference type="OrthoDB" id="3639251at2759"/>
<dbReference type="Proteomes" id="UP001147747">
    <property type="component" value="Unassembled WGS sequence"/>
</dbReference>
<dbReference type="GeneID" id="81364911"/>
<organism evidence="7 8">
    <name type="scientific">Penicillium cosmopolitanum</name>
    <dbReference type="NCBI Taxonomy" id="1131564"/>
    <lineage>
        <taxon>Eukaryota</taxon>
        <taxon>Fungi</taxon>
        <taxon>Dikarya</taxon>
        <taxon>Ascomycota</taxon>
        <taxon>Pezizomycotina</taxon>
        <taxon>Eurotiomycetes</taxon>
        <taxon>Eurotiomycetidae</taxon>
        <taxon>Eurotiales</taxon>
        <taxon>Aspergillaceae</taxon>
        <taxon>Penicillium</taxon>
    </lineage>
</organism>
<proteinExistence type="predicted"/>
<feature type="transmembrane region" description="Helical" evidence="6">
    <location>
        <begin position="48"/>
        <end position="70"/>
    </location>
</feature>
<reference evidence="7" key="2">
    <citation type="journal article" date="2023" name="IMA Fungus">
        <title>Comparative genomic study of the Penicillium genus elucidates a diverse pangenome and 15 lateral gene transfer events.</title>
        <authorList>
            <person name="Petersen C."/>
            <person name="Sorensen T."/>
            <person name="Nielsen M.R."/>
            <person name="Sondergaard T.E."/>
            <person name="Sorensen J.L."/>
            <person name="Fitzpatrick D.A."/>
            <person name="Frisvad J.C."/>
            <person name="Nielsen K.L."/>
        </authorList>
    </citation>
    <scope>NUCLEOTIDE SEQUENCE</scope>
    <source>
        <strain evidence="7">IBT 29677</strain>
    </source>
</reference>
<gene>
    <name evidence="7" type="ORF">N7509_001294</name>
</gene>
<dbReference type="RefSeq" id="XP_056494513.1">
    <property type="nucleotide sequence ID" value="XM_056625931.1"/>
</dbReference>
<keyword evidence="8" id="KW-1185">Reference proteome</keyword>
<comment type="subcellular location">
    <subcellularLocation>
        <location evidence="1">Membrane</location>
        <topology evidence="1">Multi-pass membrane protein</topology>
    </subcellularLocation>
</comment>
<evidence type="ECO:0000256" key="1">
    <source>
        <dbReference type="ARBA" id="ARBA00004141"/>
    </source>
</evidence>
<dbReference type="PANTHER" id="PTHR43791:SF47">
    <property type="entry name" value="MAJOR FACILITATOR SUPERFAMILY (MFS) PROFILE DOMAIN-CONTAINING PROTEIN-RELATED"/>
    <property type="match status" value="1"/>
</dbReference>
<evidence type="ECO:0000313" key="7">
    <source>
        <dbReference type="EMBL" id="KAJ5414667.1"/>
    </source>
</evidence>
<feature type="transmembrane region" description="Helical" evidence="6">
    <location>
        <begin position="411"/>
        <end position="431"/>
    </location>
</feature>
<dbReference type="GO" id="GO:0016020">
    <property type="term" value="C:membrane"/>
    <property type="evidence" value="ECO:0007669"/>
    <property type="project" value="UniProtKB-SubCell"/>
</dbReference>
<accession>A0A9W9WC75</accession>